<dbReference type="CDD" id="cd11326">
    <property type="entry name" value="AmyAc_Glg_debranch"/>
    <property type="match status" value="1"/>
</dbReference>
<dbReference type="InterPro" id="IPR044505">
    <property type="entry name" value="GlgX_Isoamylase_N_E_set"/>
</dbReference>
<evidence type="ECO:0000259" key="5">
    <source>
        <dbReference type="SMART" id="SM00642"/>
    </source>
</evidence>
<dbReference type="CDD" id="cd02856">
    <property type="entry name" value="E_set_GDE_Isoamylase_N"/>
    <property type="match status" value="1"/>
</dbReference>
<feature type="domain" description="Glycosyl hydrolase family 13 catalytic" evidence="5">
    <location>
        <begin position="168"/>
        <end position="576"/>
    </location>
</feature>
<dbReference type="Pfam" id="PF02922">
    <property type="entry name" value="CBM_48"/>
    <property type="match status" value="1"/>
</dbReference>
<reference evidence="7" key="1">
    <citation type="journal article" date="2019" name="Int. J. Syst. Evol. Microbiol.">
        <title>The Global Catalogue of Microorganisms (GCM) 10K type strain sequencing project: providing services to taxonomists for standard genome sequencing and annotation.</title>
        <authorList>
            <consortium name="The Broad Institute Genomics Platform"/>
            <consortium name="The Broad Institute Genome Sequencing Center for Infectious Disease"/>
            <person name="Wu L."/>
            <person name="Ma J."/>
        </authorList>
    </citation>
    <scope>NUCLEOTIDE SEQUENCE [LARGE SCALE GENOMIC DNA]</scope>
    <source>
        <strain evidence="7">KCTC 22280</strain>
    </source>
</reference>
<gene>
    <name evidence="6" type="ORF">GCM10007071_25760</name>
</gene>
<dbReference type="Gene3D" id="2.60.40.10">
    <property type="entry name" value="Immunoglobulins"/>
    <property type="match status" value="1"/>
</dbReference>
<protein>
    <submittedName>
        <fullName evidence="6">Glycogen operon protein GlgX homolog</fullName>
    </submittedName>
</protein>
<evidence type="ECO:0000256" key="4">
    <source>
        <dbReference type="SAM" id="MobiDB-lite"/>
    </source>
</evidence>
<dbReference type="Gene3D" id="3.20.20.80">
    <property type="entry name" value="Glycosidases"/>
    <property type="match status" value="1"/>
</dbReference>
<dbReference type="SUPFAM" id="SSF51445">
    <property type="entry name" value="(Trans)glycosidases"/>
    <property type="match status" value="1"/>
</dbReference>
<accession>A0ABQ3B3S4</accession>
<dbReference type="InterPro" id="IPR011837">
    <property type="entry name" value="Glycogen_debranch_GlgX"/>
</dbReference>
<evidence type="ECO:0000256" key="3">
    <source>
        <dbReference type="ARBA" id="ARBA00023295"/>
    </source>
</evidence>
<dbReference type="SMART" id="SM00642">
    <property type="entry name" value="Aamy"/>
    <property type="match status" value="1"/>
</dbReference>
<dbReference type="Gene3D" id="2.60.40.1180">
    <property type="entry name" value="Golgi alpha-mannosidase II"/>
    <property type="match status" value="1"/>
</dbReference>
<evidence type="ECO:0000313" key="7">
    <source>
        <dbReference type="Proteomes" id="UP000601597"/>
    </source>
</evidence>
<keyword evidence="3" id="KW-0326">Glycosidase</keyword>
<dbReference type="InterPro" id="IPR004193">
    <property type="entry name" value="Glyco_hydro_13_N"/>
</dbReference>
<dbReference type="InterPro" id="IPR013780">
    <property type="entry name" value="Glyco_hydro_b"/>
</dbReference>
<organism evidence="6 7">
    <name type="scientific">Marinobacter zhanjiangensis</name>
    <dbReference type="NCBI Taxonomy" id="578215"/>
    <lineage>
        <taxon>Bacteria</taxon>
        <taxon>Pseudomonadati</taxon>
        <taxon>Pseudomonadota</taxon>
        <taxon>Gammaproteobacteria</taxon>
        <taxon>Pseudomonadales</taxon>
        <taxon>Marinobacteraceae</taxon>
        <taxon>Marinobacter</taxon>
    </lineage>
</organism>
<dbReference type="PANTHER" id="PTHR43002">
    <property type="entry name" value="GLYCOGEN DEBRANCHING ENZYME"/>
    <property type="match status" value="1"/>
</dbReference>
<dbReference type="SUPFAM" id="SSF51011">
    <property type="entry name" value="Glycosyl hydrolase domain"/>
    <property type="match status" value="1"/>
</dbReference>
<evidence type="ECO:0000256" key="1">
    <source>
        <dbReference type="ARBA" id="ARBA00008061"/>
    </source>
</evidence>
<dbReference type="Proteomes" id="UP000601597">
    <property type="component" value="Unassembled WGS sequence"/>
</dbReference>
<keyword evidence="7" id="KW-1185">Reference proteome</keyword>
<proteinExistence type="inferred from homology"/>
<dbReference type="Pfam" id="PF00128">
    <property type="entry name" value="Alpha-amylase"/>
    <property type="match status" value="1"/>
</dbReference>
<dbReference type="SUPFAM" id="SSF81296">
    <property type="entry name" value="E set domains"/>
    <property type="match status" value="1"/>
</dbReference>
<dbReference type="InterPro" id="IPR006047">
    <property type="entry name" value="GH13_cat_dom"/>
</dbReference>
<feature type="region of interest" description="Disordered" evidence="4">
    <location>
        <begin position="472"/>
        <end position="491"/>
    </location>
</feature>
<dbReference type="InterPro" id="IPR017853">
    <property type="entry name" value="GH"/>
</dbReference>
<evidence type="ECO:0000313" key="6">
    <source>
        <dbReference type="EMBL" id="GGY77048.1"/>
    </source>
</evidence>
<dbReference type="RefSeq" id="WP_189577019.1">
    <property type="nucleotide sequence ID" value="NZ_BMXV01000005.1"/>
</dbReference>
<comment type="similarity">
    <text evidence="1">Belongs to the glycosyl hydrolase 13 family.</text>
</comment>
<evidence type="ECO:0000256" key="2">
    <source>
        <dbReference type="ARBA" id="ARBA00022801"/>
    </source>
</evidence>
<sequence>MSEKQPRVWPGEPQPLGATWDGSGVNFALFSEHAEQVELCLFDPSGKQEIERILMPERTGLVWHAYLPHVGPELLYGYRVHGPYAPEEGHRFNPNKLLLDPYTKSIFGELQWSDAMFGYDLGDEEEDLSFDDRDSAEGMLRSRVIDGSFDWEGDTPPATPWHETLIYELHVKGFTRLHPDVPQYIRGTYAALGTEPAIAYLKDLGITAVELLPIHAHINDRRLEDQGLTNYWGYNSIGFFAPSPEYASSDAVTEFKAAVKALHAAGIEVILDVVYNHTGEGNHLGPTLCFRGIDNSSYYRLVQDDPRHYMDYTGTGNTLDMGHPQVLQLIMDSLRYWVQEMHVDGFRFDLTATLGREEHDFDQHGAFFDIIQQDPVLSRVKLIAEPWDLGDGGYQVGNFPPGWVEWNDKFRDTVRDYWRGKGDVISELATRLTGSADLFYSNGRSPCSSINFITAHDGFTLHDLVSYNGEYNSANQEGDTDGERDDKNRSWNCGMEGPCDDPQILALRERQKRNFLATLFLSAGVPMLLAGDEFGRSQQGNNNPYCQDNEISWLNWELDEKGSELLAFTRHLIHIRESHPAFRRRHFFRGQPVNSADTKDIYWLNPDGGEMTQEEWDTTFARALGVLITGSGLPDVDRQGEPVKDDDFLLLLNAHHDDVPFTIPDIADIASWKLLVNTFVPDIPASSESWAPGNECAVGGYSLMLFHHQRGDS</sequence>
<keyword evidence="2" id="KW-0378">Hydrolase</keyword>
<comment type="caution">
    <text evidence="6">The sequence shown here is derived from an EMBL/GenBank/DDBJ whole genome shotgun (WGS) entry which is preliminary data.</text>
</comment>
<dbReference type="InterPro" id="IPR013783">
    <property type="entry name" value="Ig-like_fold"/>
</dbReference>
<dbReference type="NCBIfam" id="TIGR02100">
    <property type="entry name" value="glgX_debranch"/>
    <property type="match status" value="1"/>
</dbReference>
<name>A0ABQ3B3S4_9GAMM</name>
<dbReference type="EMBL" id="BMXV01000005">
    <property type="protein sequence ID" value="GGY77048.1"/>
    <property type="molecule type" value="Genomic_DNA"/>
</dbReference>
<dbReference type="InterPro" id="IPR014756">
    <property type="entry name" value="Ig_E-set"/>
</dbReference>